<evidence type="ECO:0000313" key="2">
    <source>
        <dbReference type="Proteomes" id="UP000800094"/>
    </source>
</evidence>
<dbReference type="EMBL" id="ML987193">
    <property type="protein sequence ID" value="KAF2250704.1"/>
    <property type="molecule type" value="Genomic_DNA"/>
</dbReference>
<proteinExistence type="predicted"/>
<protein>
    <recommendedName>
        <fullName evidence="3">Heterokaryon incompatibility domain-containing protein</fullName>
    </recommendedName>
</protein>
<organism evidence="1 2">
    <name type="scientific">Trematosphaeria pertusa</name>
    <dbReference type="NCBI Taxonomy" id="390896"/>
    <lineage>
        <taxon>Eukaryota</taxon>
        <taxon>Fungi</taxon>
        <taxon>Dikarya</taxon>
        <taxon>Ascomycota</taxon>
        <taxon>Pezizomycotina</taxon>
        <taxon>Dothideomycetes</taxon>
        <taxon>Pleosporomycetidae</taxon>
        <taxon>Pleosporales</taxon>
        <taxon>Massarineae</taxon>
        <taxon>Trematosphaeriaceae</taxon>
        <taxon>Trematosphaeria</taxon>
    </lineage>
</organism>
<keyword evidence="2" id="KW-1185">Reference proteome</keyword>
<dbReference type="Proteomes" id="UP000800094">
    <property type="component" value="Unassembled WGS sequence"/>
</dbReference>
<sequence>MADIYRNALITLSAAWAANSRDGLFSSASPEHIDSCLSSITGRAGDDEIRIRTPIWHDKAEHHLMSRAWAFQERILSPRILHFGRHELIWECGKDIACECSALSKWLEPMRFVTWPTLKSSIRFNFIAQKSGPQIGKVWRDAVSDYSTMSLTFPSDILPAISGIAKEISKTTNRRYLAGLWIESLPADLCWGVLVTLDSLARRPPKWRAPTFSWASVISQSGVDYGLLAQSGLTADSWDSDITLLARQHFELIEAGATLAGADPTGQVIDGYLLLRCTLVEAKVQVSPLPYRGWEVTLSATDDRQGIWYFPDYDYNVEGRHHVESGDAVYCFKVLSLPANADMEEAGEAIYLVLRRTKDDETSERMADTDEVAVKTYERIGLLRDWENGDLFSKAQTAGTTILEDVVIKIV</sequence>
<dbReference type="AlphaFoldDB" id="A0A6A6IJF2"/>
<accession>A0A6A6IJF2</accession>
<dbReference type="PANTHER" id="PTHR33112:SF9">
    <property type="entry name" value="HETEROKARYON INCOMPATIBILITY DOMAIN-CONTAINING PROTEIN"/>
    <property type="match status" value="1"/>
</dbReference>
<dbReference type="OrthoDB" id="5362512at2759"/>
<dbReference type="PANTHER" id="PTHR33112">
    <property type="entry name" value="DOMAIN PROTEIN, PUTATIVE-RELATED"/>
    <property type="match status" value="1"/>
</dbReference>
<reference evidence="1" key="1">
    <citation type="journal article" date="2020" name="Stud. Mycol.">
        <title>101 Dothideomycetes genomes: a test case for predicting lifestyles and emergence of pathogens.</title>
        <authorList>
            <person name="Haridas S."/>
            <person name="Albert R."/>
            <person name="Binder M."/>
            <person name="Bloem J."/>
            <person name="Labutti K."/>
            <person name="Salamov A."/>
            <person name="Andreopoulos B."/>
            <person name="Baker S."/>
            <person name="Barry K."/>
            <person name="Bills G."/>
            <person name="Bluhm B."/>
            <person name="Cannon C."/>
            <person name="Castanera R."/>
            <person name="Culley D."/>
            <person name="Daum C."/>
            <person name="Ezra D."/>
            <person name="Gonzalez J."/>
            <person name="Henrissat B."/>
            <person name="Kuo A."/>
            <person name="Liang C."/>
            <person name="Lipzen A."/>
            <person name="Lutzoni F."/>
            <person name="Magnuson J."/>
            <person name="Mondo S."/>
            <person name="Nolan M."/>
            <person name="Ohm R."/>
            <person name="Pangilinan J."/>
            <person name="Park H.-J."/>
            <person name="Ramirez L."/>
            <person name="Alfaro M."/>
            <person name="Sun H."/>
            <person name="Tritt A."/>
            <person name="Yoshinaga Y."/>
            <person name="Zwiers L.-H."/>
            <person name="Turgeon B."/>
            <person name="Goodwin S."/>
            <person name="Spatafora J."/>
            <person name="Crous P."/>
            <person name="Grigoriev I."/>
        </authorList>
    </citation>
    <scope>NUCLEOTIDE SEQUENCE</scope>
    <source>
        <strain evidence="1">CBS 122368</strain>
    </source>
</reference>
<name>A0A6A6IJF2_9PLEO</name>
<evidence type="ECO:0008006" key="3">
    <source>
        <dbReference type="Google" id="ProtNLM"/>
    </source>
</evidence>
<dbReference type="RefSeq" id="XP_033685708.1">
    <property type="nucleotide sequence ID" value="XM_033828594.1"/>
</dbReference>
<gene>
    <name evidence="1" type="ORF">BU26DRAFT_517515</name>
</gene>
<dbReference type="GeneID" id="54581924"/>
<evidence type="ECO:0000313" key="1">
    <source>
        <dbReference type="EMBL" id="KAF2250704.1"/>
    </source>
</evidence>